<accession>A0A9P6AXW7</accession>
<feature type="domain" description="Cullin family profile" evidence="6">
    <location>
        <begin position="434"/>
        <end position="657"/>
    </location>
</feature>
<keyword evidence="2" id="KW-1017">Isopeptide bond</keyword>
<dbReference type="InterPro" id="IPR036388">
    <property type="entry name" value="WH-like_DNA-bd_sf"/>
</dbReference>
<evidence type="ECO:0000256" key="3">
    <source>
        <dbReference type="ARBA" id="ARBA00022843"/>
    </source>
</evidence>
<gene>
    <name evidence="7" type="ORF">BS47DRAFT_911575</name>
</gene>
<dbReference type="InterPro" id="IPR036390">
    <property type="entry name" value="WH_DNA-bd_sf"/>
</dbReference>
<dbReference type="PANTHER" id="PTHR11932">
    <property type="entry name" value="CULLIN"/>
    <property type="match status" value="1"/>
</dbReference>
<dbReference type="Proteomes" id="UP000886523">
    <property type="component" value="Unassembled WGS sequence"/>
</dbReference>
<dbReference type="InterPro" id="IPR016158">
    <property type="entry name" value="Cullin_homology"/>
</dbReference>
<dbReference type="Pfam" id="PF00888">
    <property type="entry name" value="Cullin"/>
    <property type="match status" value="1"/>
</dbReference>
<dbReference type="SUPFAM" id="SSF46785">
    <property type="entry name" value="Winged helix' DNA-binding domain"/>
    <property type="match status" value="1"/>
</dbReference>
<dbReference type="SUPFAM" id="SSF74788">
    <property type="entry name" value="Cullin repeat-like"/>
    <property type="match status" value="1"/>
</dbReference>
<reference evidence="7" key="1">
    <citation type="journal article" date="2020" name="Nat. Commun.">
        <title>Large-scale genome sequencing of mycorrhizal fungi provides insights into the early evolution of symbiotic traits.</title>
        <authorList>
            <person name="Miyauchi S."/>
            <person name="Kiss E."/>
            <person name="Kuo A."/>
            <person name="Drula E."/>
            <person name="Kohler A."/>
            <person name="Sanchez-Garcia M."/>
            <person name="Morin E."/>
            <person name="Andreopoulos B."/>
            <person name="Barry K.W."/>
            <person name="Bonito G."/>
            <person name="Buee M."/>
            <person name="Carver A."/>
            <person name="Chen C."/>
            <person name="Cichocki N."/>
            <person name="Clum A."/>
            <person name="Culley D."/>
            <person name="Crous P.W."/>
            <person name="Fauchery L."/>
            <person name="Girlanda M."/>
            <person name="Hayes R.D."/>
            <person name="Keri Z."/>
            <person name="LaButti K."/>
            <person name="Lipzen A."/>
            <person name="Lombard V."/>
            <person name="Magnuson J."/>
            <person name="Maillard F."/>
            <person name="Murat C."/>
            <person name="Nolan M."/>
            <person name="Ohm R.A."/>
            <person name="Pangilinan J."/>
            <person name="Pereira M.F."/>
            <person name="Perotto S."/>
            <person name="Peter M."/>
            <person name="Pfister S."/>
            <person name="Riley R."/>
            <person name="Sitrit Y."/>
            <person name="Stielow J.B."/>
            <person name="Szollosi G."/>
            <person name="Zifcakova L."/>
            <person name="Stursova M."/>
            <person name="Spatafora J.W."/>
            <person name="Tedersoo L."/>
            <person name="Vaario L.M."/>
            <person name="Yamada A."/>
            <person name="Yan M."/>
            <person name="Wang P."/>
            <person name="Xu J."/>
            <person name="Bruns T."/>
            <person name="Baldrian P."/>
            <person name="Vilgalys R."/>
            <person name="Dunand C."/>
            <person name="Henrissat B."/>
            <person name="Grigoriev I.V."/>
            <person name="Hibbett D."/>
            <person name="Nagy L.G."/>
            <person name="Martin F.M."/>
        </authorList>
    </citation>
    <scope>NUCLEOTIDE SEQUENCE</scope>
    <source>
        <strain evidence="7">UP504</strain>
    </source>
</reference>
<dbReference type="OrthoDB" id="27073at2759"/>
<dbReference type="Gene3D" id="1.20.1310.10">
    <property type="entry name" value="Cullin Repeats"/>
    <property type="match status" value="4"/>
</dbReference>
<dbReference type="AlphaFoldDB" id="A0A9P6AXW7"/>
<dbReference type="InterPro" id="IPR036317">
    <property type="entry name" value="Cullin_homology_sf"/>
</dbReference>
<dbReference type="FunFam" id="1.10.10.10:FF:000014">
    <property type="entry name" value="Cullin 1"/>
    <property type="match status" value="1"/>
</dbReference>
<dbReference type="EMBL" id="MU128967">
    <property type="protein sequence ID" value="KAF9513905.1"/>
    <property type="molecule type" value="Genomic_DNA"/>
</dbReference>
<dbReference type="GO" id="GO:0031625">
    <property type="term" value="F:ubiquitin protein ligase binding"/>
    <property type="evidence" value="ECO:0007669"/>
    <property type="project" value="InterPro"/>
</dbReference>
<dbReference type="PROSITE" id="PS50069">
    <property type="entry name" value="CULLIN_2"/>
    <property type="match status" value="1"/>
</dbReference>
<dbReference type="InterPro" id="IPR019559">
    <property type="entry name" value="Cullin_neddylation_domain"/>
</dbReference>
<name>A0A9P6AXW7_9AGAM</name>
<sequence length="786" mass="90342">MLILRSLRLGKLRALMTKRHHPKVRAKAKSVKMTPDPWVSIPRNLRCFESRIQSVFTNELAPLITKSIAIILNREMDPSSAPGSYEQLYEACNIMVSLKQESEDLYKAVEKSLKLCAGRILDDLYRRNETGMAWLALFMKGWEWYENRLNLMHSIFLHLDRGYVHYHRDKGKLPVRDLGRLLWRDSLQKPISFHSHISAGIVEWVTQERDQLLGGGTSTMDMDMDQTGARAVIQSLVAHLSLSMLYPFFFEDIYVNNTRQYFAAERSKKQVTLSPSDYVLHCATRLEQEELRLSQCCPEFSWGTVTRAVEDTLIRNDTQTLAAPAIAKFMSGKDVPSLSKMYRLYSRVQSLSGLRDAFKSYVREAVVAIVTDTARDASMITSLIDLKSFVDQTVVDAFQGRNVGTTRVDQDKDTQFEYAAKDAFESGFAQRKNKPAEMMAKYLDLEMRQGQRGASDQEFQEKVNAALGLYGFTTDHDVFRIFYMRALAKRLLLQRSASDDIEKSFLVKLSKGFDPEFEKGLKMFADLESSREFAEKFHRTCPEHSNFTTMVLQPSAWPTYSPVTIRLPPFMQTSIDNFTSFYCSERKDRKLLWAHSLGTVTLITRFPSGEKELSLSLHQAVVMLLFEDNVNKLKFSDILEETGIEKNELKRTLQSLALGKKRVLVKKPPGKDVNANDEFLFNLKFEDEKRNIRINTIQVQETAEEHQATSKYIAIDRTMHLDSAVVRIMKGKKKLTYQDLINAVIEAVGKRFHPVVADIKKRIDDLVEKEYLRRDEADTNLFHYVA</sequence>
<organism evidence="7 8">
    <name type="scientific">Hydnum rufescens UP504</name>
    <dbReference type="NCBI Taxonomy" id="1448309"/>
    <lineage>
        <taxon>Eukaryota</taxon>
        <taxon>Fungi</taxon>
        <taxon>Dikarya</taxon>
        <taxon>Basidiomycota</taxon>
        <taxon>Agaricomycotina</taxon>
        <taxon>Agaricomycetes</taxon>
        <taxon>Cantharellales</taxon>
        <taxon>Hydnaceae</taxon>
        <taxon>Hydnum</taxon>
    </lineage>
</organism>
<keyword evidence="3" id="KW-0832">Ubl conjugation</keyword>
<keyword evidence="8" id="KW-1185">Reference proteome</keyword>
<comment type="caution">
    <text evidence="7">The sequence shown here is derived from an EMBL/GenBank/DDBJ whole genome shotgun (WGS) entry which is preliminary data.</text>
</comment>
<evidence type="ECO:0000256" key="1">
    <source>
        <dbReference type="ARBA" id="ARBA00006019"/>
    </source>
</evidence>
<evidence type="ECO:0000256" key="5">
    <source>
        <dbReference type="RuleBase" id="RU003829"/>
    </source>
</evidence>
<dbReference type="Pfam" id="PF26557">
    <property type="entry name" value="Cullin_AB"/>
    <property type="match status" value="1"/>
</dbReference>
<comment type="similarity">
    <text evidence="1 4 5">Belongs to the cullin family.</text>
</comment>
<dbReference type="Pfam" id="PF10557">
    <property type="entry name" value="Cullin_Nedd8"/>
    <property type="match status" value="1"/>
</dbReference>
<dbReference type="SMART" id="SM00182">
    <property type="entry name" value="CULLIN"/>
    <property type="match status" value="1"/>
</dbReference>
<evidence type="ECO:0000256" key="2">
    <source>
        <dbReference type="ARBA" id="ARBA00022499"/>
    </source>
</evidence>
<dbReference type="GO" id="GO:0006511">
    <property type="term" value="P:ubiquitin-dependent protein catabolic process"/>
    <property type="evidence" value="ECO:0007669"/>
    <property type="project" value="InterPro"/>
</dbReference>
<dbReference type="Gene3D" id="1.10.10.10">
    <property type="entry name" value="Winged helix-like DNA-binding domain superfamily/Winged helix DNA-binding domain"/>
    <property type="match status" value="1"/>
</dbReference>
<evidence type="ECO:0000256" key="4">
    <source>
        <dbReference type="PROSITE-ProRule" id="PRU00330"/>
    </source>
</evidence>
<evidence type="ECO:0000313" key="7">
    <source>
        <dbReference type="EMBL" id="KAF9513905.1"/>
    </source>
</evidence>
<dbReference type="InterPro" id="IPR059120">
    <property type="entry name" value="Cullin-like_AB"/>
</dbReference>
<dbReference type="InterPro" id="IPR001373">
    <property type="entry name" value="Cullin_N"/>
</dbReference>
<dbReference type="InterPro" id="IPR016159">
    <property type="entry name" value="Cullin_repeat-like_dom_sf"/>
</dbReference>
<proteinExistence type="inferred from homology"/>
<evidence type="ECO:0000259" key="6">
    <source>
        <dbReference type="PROSITE" id="PS50069"/>
    </source>
</evidence>
<dbReference type="SMART" id="SM00884">
    <property type="entry name" value="Cullin_Nedd8"/>
    <property type="match status" value="1"/>
</dbReference>
<dbReference type="Gene3D" id="3.30.230.130">
    <property type="entry name" value="Cullin, Chain C, Domain 2"/>
    <property type="match status" value="1"/>
</dbReference>
<protein>
    <recommendedName>
        <fullName evidence="6">Cullin family profile domain-containing protein</fullName>
    </recommendedName>
</protein>
<dbReference type="SUPFAM" id="SSF75632">
    <property type="entry name" value="Cullin homology domain"/>
    <property type="match status" value="1"/>
</dbReference>
<evidence type="ECO:0000313" key="8">
    <source>
        <dbReference type="Proteomes" id="UP000886523"/>
    </source>
</evidence>
<dbReference type="InterPro" id="IPR045093">
    <property type="entry name" value="Cullin"/>
</dbReference>